<evidence type="ECO:0000313" key="4">
    <source>
        <dbReference type="Proteomes" id="UP001202674"/>
    </source>
</evidence>
<organism evidence="3 4">
    <name type="scientific">Natranaeroarchaeum aerophilus</name>
    <dbReference type="NCBI Taxonomy" id="2917711"/>
    <lineage>
        <taxon>Archaea</taxon>
        <taxon>Methanobacteriati</taxon>
        <taxon>Methanobacteriota</taxon>
        <taxon>Stenosarchaea group</taxon>
        <taxon>Halobacteria</taxon>
        <taxon>Halobacteriales</taxon>
        <taxon>Natronoarchaeaceae</taxon>
        <taxon>Natranaeroarchaeum</taxon>
    </lineage>
</organism>
<name>A0AAE3FQC9_9EURY</name>
<evidence type="ECO:0000259" key="2">
    <source>
        <dbReference type="Pfam" id="PF01370"/>
    </source>
</evidence>
<dbReference type="InterPro" id="IPR001509">
    <property type="entry name" value="Epimerase_deHydtase"/>
</dbReference>
<gene>
    <name evidence="3" type="ORF">AArcSt11_06905</name>
</gene>
<reference evidence="3 4" key="1">
    <citation type="journal article" date="2022" name="Syst. Appl. Microbiol.">
        <title>Natronocalculus amylovorans gen. nov., sp. nov., and Natranaeroarchaeum aerophilus sp. nov., dominant culturable amylolytic natronoarchaea from hypersaline soda lakes in southwestern Siberia.</title>
        <authorList>
            <person name="Sorokin D.Y."/>
            <person name="Elcheninov A.G."/>
            <person name="Khizhniak T.V."/>
            <person name="Koenen M."/>
            <person name="Bale N.J."/>
            <person name="Damste J.S.S."/>
            <person name="Kublanov I.V."/>
        </authorList>
    </citation>
    <scope>NUCLEOTIDE SEQUENCE [LARGE SCALE GENOMIC DNA]</scope>
    <source>
        <strain evidence="3 4">AArc-St1-1</strain>
    </source>
</reference>
<dbReference type="Gene3D" id="3.40.50.720">
    <property type="entry name" value="NAD(P)-binding Rossmann-like Domain"/>
    <property type="match status" value="1"/>
</dbReference>
<accession>A0AAE3FQC9</accession>
<dbReference type="PANTHER" id="PTHR43245">
    <property type="entry name" value="BIFUNCTIONAL POLYMYXIN RESISTANCE PROTEIN ARNA"/>
    <property type="match status" value="1"/>
</dbReference>
<dbReference type="AlphaFoldDB" id="A0AAE3FQC9"/>
<dbReference type="SUPFAM" id="SSF51735">
    <property type="entry name" value="NAD(P)-binding Rossmann-fold domains"/>
    <property type="match status" value="1"/>
</dbReference>
<dbReference type="EMBL" id="JAKRVY010000003">
    <property type="protein sequence ID" value="MCL9813383.1"/>
    <property type="molecule type" value="Genomic_DNA"/>
</dbReference>
<feature type="region of interest" description="Disordered" evidence="1">
    <location>
        <begin position="106"/>
        <end position="128"/>
    </location>
</feature>
<dbReference type="Proteomes" id="UP001202674">
    <property type="component" value="Unassembled WGS sequence"/>
</dbReference>
<keyword evidence="4" id="KW-1185">Reference proteome</keyword>
<dbReference type="Pfam" id="PF01370">
    <property type="entry name" value="Epimerase"/>
    <property type="match status" value="1"/>
</dbReference>
<evidence type="ECO:0000313" key="3">
    <source>
        <dbReference type="EMBL" id="MCL9813383.1"/>
    </source>
</evidence>
<sequence length="337" mass="37792">MDVLIIGGTGLISTEITRQLVDAGHDVTCFTRGETDAEVPKSVQFVYGDRDDHEEFVEQVADLDVDCVIDMVCFDAETAERAIEAFAGEIDQYIFTSTIDVYSRPLDTNPVTEDAPREPPTSEYGKNKAAAEDVFTAADGEAFATTIIRPWSTYGDQGPVLHTFGDGTYYLDRIRKGKPIVVHGDGTSLWGPCHREDVARAFVSAVGNERAYGETYHVTSEEVITWNQYYRIVADALDAPEPELVHIPTEQLLEADPERRHLLENHTYYATVFDNSKARRDLDFEYTIPFSEGVSRAVEWLAANDEIEPWDSERDDEIIDAWREAMGAFRSAVNDEA</sequence>
<feature type="domain" description="NAD-dependent epimerase/dehydratase" evidence="2">
    <location>
        <begin position="3"/>
        <end position="216"/>
    </location>
</feature>
<proteinExistence type="predicted"/>
<dbReference type="InterPro" id="IPR036291">
    <property type="entry name" value="NAD(P)-bd_dom_sf"/>
</dbReference>
<dbReference type="InterPro" id="IPR050177">
    <property type="entry name" value="Lipid_A_modif_metabolic_enz"/>
</dbReference>
<protein>
    <submittedName>
        <fullName evidence="3">NAD-dependent epimerase/dehydratase family protein</fullName>
    </submittedName>
</protein>
<dbReference type="RefSeq" id="WP_250595774.1">
    <property type="nucleotide sequence ID" value="NZ_JAKRVY010000003.1"/>
</dbReference>
<comment type="caution">
    <text evidence="3">The sequence shown here is derived from an EMBL/GenBank/DDBJ whole genome shotgun (WGS) entry which is preliminary data.</text>
</comment>
<evidence type="ECO:0000256" key="1">
    <source>
        <dbReference type="SAM" id="MobiDB-lite"/>
    </source>
</evidence>